<dbReference type="EMBL" id="QTSX02003619">
    <property type="protein sequence ID" value="KAJ9069609.1"/>
    <property type="molecule type" value="Genomic_DNA"/>
</dbReference>
<protein>
    <submittedName>
        <fullName evidence="1">Uncharacterized protein</fullName>
    </submittedName>
</protein>
<sequence>MGIPGIFFVRYSDLKGWQRIALKGALDALDKLTIGLSLASFYVAAYLGTTERRWSLAEVGLAAWAVTELLFRMYVYLRIARADKCRPAPLAGYERVALAKKMNDHMQEIKELQEWFEPMESMTKDALNSFVIGIFFGKDEDELTKEEESQAEEIKAIYEGRGEELLDRPSKKAKVLSLNSQAIMYEMRSVIYYGMVGAVRFLGELGLHRHGIKWYSLKGDLSYWLHQPPNPDPDQVPILYFHGIGVGPCIMLQHITSLMEAYPRRPIILFSLPHISLVPFAKVASEDDAIEAIDMLFQQLGLNRVSIVAHSFGTLTAAWMIKTRPLYVSQITLIDPVCYMLWSRYLLRRACHDSPDTVIHHYVRRFISRNHNFAIAIWRTMYWPYSFQMIEDLPCPTAIFLAKRDWAIDAPTTYSYLMRQKAISHLNNVTIQMNDIDHLEFLAHQPILDHINLHI</sequence>
<accession>A0ACC2T4N0</accession>
<comment type="caution">
    <text evidence="1">The sequence shown here is derived from an EMBL/GenBank/DDBJ whole genome shotgun (WGS) entry which is preliminary data.</text>
</comment>
<evidence type="ECO:0000313" key="1">
    <source>
        <dbReference type="EMBL" id="KAJ9069609.1"/>
    </source>
</evidence>
<proteinExistence type="predicted"/>
<evidence type="ECO:0000313" key="2">
    <source>
        <dbReference type="Proteomes" id="UP001165960"/>
    </source>
</evidence>
<reference evidence="1" key="1">
    <citation type="submission" date="2022-04" db="EMBL/GenBank/DDBJ databases">
        <title>Genome of the entomopathogenic fungus Entomophthora muscae.</title>
        <authorList>
            <person name="Elya C."/>
            <person name="Lovett B.R."/>
            <person name="Lee E."/>
            <person name="Macias A.M."/>
            <person name="Hajek A.E."/>
            <person name="De Bivort B.L."/>
            <person name="Kasson M.T."/>
            <person name="De Fine Licht H.H."/>
            <person name="Stajich J.E."/>
        </authorList>
    </citation>
    <scope>NUCLEOTIDE SEQUENCE</scope>
    <source>
        <strain evidence="1">Berkeley</strain>
    </source>
</reference>
<organism evidence="1 2">
    <name type="scientific">Entomophthora muscae</name>
    <dbReference type="NCBI Taxonomy" id="34485"/>
    <lineage>
        <taxon>Eukaryota</taxon>
        <taxon>Fungi</taxon>
        <taxon>Fungi incertae sedis</taxon>
        <taxon>Zoopagomycota</taxon>
        <taxon>Entomophthoromycotina</taxon>
        <taxon>Entomophthoromycetes</taxon>
        <taxon>Entomophthorales</taxon>
        <taxon>Entomophthoraceae</taxon>
        <taxon>Entomophthora</taxon>
    </lineage>
</organism>
<keyword evidence="2" id="KW-1185">Reference proteome</keyword>
<gene>
    <name evidence="1" type="ORF">DSO57_1016770</name>
</gene>
<dbReference type="Proteomes" id="UP001165960">
    <property type="component" value="Unassembled WGS sequence"/>
</dbReference>
<name>A0ACC2T4N0_9FUNG</name>